<evidence type="ECO:0000313" key="3">
    <source>
        <dbReference type="Proteomes" id="UP000654482"/>
    </source>
</evidence>
<proteinExistence type="predicted"/>
<keyword evidence="3" id="KW-1185">Reference proteome</keyword>
<evidence type="ECO:0000313" key="2">
    <source>
        <dbReference type="EMBL" id="MBE9114357.1"/>
    </source>
</evidence>
<feature type="compositionally biased region" description="Acidic residues" evidence="1">
    <location>
        <begin position="153"/>
        <end position="167"/>
    </location>
</feature>
<organism evidence="2 3">
    <name type="scientific">Lusitaniella coriacea LEGE 07157</name>
    <dbReference type="NCBI Taxonomy" id="945747"/>
    <lineage>
        <taxon>Bacteria</taxon>
        <taxon>Bacillati</taxon>
        <taxon>Cyanobacteriota</taxon>
        <taxon>Cyanophyceae</taxon>
        <taxon>Spirulinales</taxon>
        <taxon>Lusitaniellaceae</taxon>
        <taxon>Lusitaniella</taxon>
    </lineage>
</organism>
<dbReference type="Proteomes" id="UP000654482">
    <property type="component" value="Unassembled WGS sequence"/>
</dbReference>
<dbReference type="EMBL" id="JADEWZ010000001">
    <property type="protein sequence ID" value="MBE9114357.1"/>
    <property type="molecule type" value="Genomic_DNA"/>
</dbReference>
<sequence length="201" mass="20778">MPLQPLQFFDPPRVQVSGDVSIHPDAAIAPGVVFLAPPNSRIIIAGGACIGMGVILHANGGAIEIEAGASLGTGVLMVGAGKIGANACIGSSTTIFNASVSPMQVVPPGSLIGDSSRSATSQTESPEESQNSNHAPSQNSHPPSDAIAQEESTAVEEEKTNDEELEEKVDPKPPGTPVYGQVRVNQLLFSLFPQRSSETEK</sequence>
<dbReference type="AlphaFoldDB" id="A0A8J7AW17"/>
<dbReference type="InterPro" id="IPR011004">
    <property type="entry name" value="Trimer_LpxA-like_sf"/>
</dbReference>
<accession>A0A8J7AW17</accession>
<dbReference type="RefSeq" id="WP_194027441.1">
    <property type="nucleotide sequence ID" value="NZ_JADEWZ010000001.1"/>
</dbReference>
<dbReference type="SUPFAM" id="SSF51161">
    <property type="entry name" value="Trimeric LpxA-like enzymes"/>
    <property type="match status" value="1"/>
</dbReference>
<name>A0A8J7AW17_9CYAN</name>
<protein>
    <submittedName>
        <fullName evidence="2">Carbon dioxide concentrating mechanism protein</fullName>
    </submittedName>
</protein>
<comment type="caution">
    <text evidence="2">The sequence shown here is derived from an EMBL/GenBank/DDBJ whole genome shotgun (WGS) entry which is preliminary data.</text>
</comment>
<reference evidence="2" key="1">
    <citation type="submission" date="2020-10" db="EMBL/GenBank/DDBJ databases">
        <authorList>
            <person name="Castelo-Branco R."/>
            <person name="Eusebio N."/>
            <person name="Adriana R."/>
            <person name="Vieira A."/>
            <person name="Brugerolle De Fraissinette N."/>
            <person name="Rezende De Castro R."/>
            <person name="Schneider M.P."/>
            <person name="Vasconcelos V."/>
            <person name="Leao P.N."/>
        </authorList>
    </citation>
    <scope>NUCLEOTIDE SEQUENCE</scope>
    <source>
        <strain evidence="2">LEGE 07157</strain>
    </source>
</reference>
<feature type="compositionally biased region" description="Polar residues" evidence="1">
    <location>
        <begin position="113"/>
        <end position="142"/>
    </location>
</feature>
<feature type="region of interest" description="Disordered" evidence="1">
    <location>
        <begin position="107"/>
        <end position="180"/>
    </location>
</feature>
<dbReference type="GO" id="GO:0031470">
    <property type="term" value="C:carboxysome"/>
    <property type="evidence" value="ECO:0007669"/>
    <property type="project" value="UniProtKB-ARBA"/>
</dbReference>
<dbReference type="GO" id="GO:0043886">
    <property type="term" value="F:structural constituent of carboxysome shell"/>
    <property type="evidence" value="ECO:0007669"/>
    <property type="project" value="UniProtKB-ARBA"/>
</dbReference>
<evidence type="ECO:0000256" key="1">
    <source>
        <dbReference type="SAM" id="MobiDB-lite"/>
    </source>
</evidence>
<gene>
    <name evidence="2" type="ORF">IQ249_00450</name>
</gene>
<dbReference type="Gene3D" id="2.160.10.10">
    <property type="entry name" value="Hexapeptide repeat proteins"/>
    <property type="match status" value="1"/>
</dbReference>